<dbReference type="Proteomes" id="UP001371456">
    <property type="component" value="Unassembled WGS sequence"/>
</dbReference>
<proteinExistence type="predicted"/>
<name>A0AAN8UE79_SOLBU</name>
<evidence type="ECO:0000313" key="2">
    <source>
        <dbReference type="Proteomes" id="UP001371456"/>
    </source>
</evidence>
<protein>
    <submittedName>
        <fullName evidence="1">Uncharacterized protein</fullName>
    </submittedName>
</protein>
<dbReference type="EMBL" id="JBANQN010000001">
    <property type="protein sequence ID" value="KAK6803571.1"/>
    <property type="molecule type" value="Genomic_DNA"/>
</dbReference>
<accession>A0AAN8UE79</accession>
<sequence length="10" mass="1123">MARFSPSKSL</sequence>
<gene>
    <name evidence="1" type="ORF">RDI58_001355</name>
</gene>
<reference evidence="1 2" key="1">
    <citation type="submission" date="2024-02" db="EMBL/GenBank/DDBJ databases">
        <title>de novo genome assembly of Solanum bulbocastanum strain 11H21.</title>
        <authorList>
            <person name="Hosaka A.J."/>
        </authorList>
    </citation>
    <scope>NUCLEOTIDE SEQUENCE [LARGE SCALE GENOMIC DNA]</scope>
    <source>
        <tissue evidence="1">Young leaves</tissue>
    </source>
</reference>
<evidence type="ECO:0000313" key="1">
    <source>
        <dbReference type="EMBL" id="KAK6803571.1"/>
    </source>
</evidence>
<comment type="caution">
    <text evidence="1">The sequence shown here is derived from an EMBL/GenBank/DDBJ whole genome shotgun (WGS) entry which is preliminary data.</text>
</comment>
<keyword evidence="2" id="KW-1185">Reference proteome</keyword>
<organism evidence="1 2">
    <name type="scientific">Solanum bulbocastanum</name>
    <name type="common">Wild potato</name>
    <dbReference type="NCBI Taxonomy" id="147425"/>
    <lineage>
        <taxon>Eukaryota</taxon>
        <taxon>Viridiplantae</taxon>
        <taxon>Streptophyta</taxon>
        <taxon>Embryophyta</taxon>
        <taxon>Tracheophyta</taxon>
        <taxon>Spermatophyta</taxon>
        <taxon>Magnoliopsida</taxon>
        <taxon>eudicotyledons</taxon>
        <taxon>Gunneridae</taxon>
        <taxon>Pentapetalae</taxon>
        <taxon>asterids</taxon>
        <taxon>lamiids</taxon>
        <taxon>Solanales</taxon>
        <taxon>Solanaceae</taxon>
        <taxon>Solanoideae</taxon>
        <taxon>Solaneae</taxon>
        <taxon>Solanum</taxon>
    </lineage>
</organism>